<accession>A0AAJ1AHT6</accession>
<comment type="caution">
    <text evidence="1">The sequence shown here is derived from an EMBL/GenBank/DDBJ whole genome shotgun (WGS) entry which is preliminary data.</text>
</comment>
<dbReference type="AlphaFoldDB" id="A0AAJ1AHT6"/>
<evidence type="ECO:0000313" key="2">
    <source>
        <dbReference type="Proteomes" id="UP001197609"/>
    </source>
</evidence>
<evidence type="ECO:0000313" key="1">
    <source>
        <dbReference type="EMBL" id="MBZ0159948.1"/>
    </source>
</evidence>
<dbReference type="PANTHER" id="PTHR30441:SF8">
    <property type="entry name" value="DUF748 DOMAIN-CONTAINING PROTEIN"/>
    <property type="match status" value="1"/>
</dbReference>
<name>A0AAJ1AHT6_9BACT</name>
<reference evidence="1 2" key="1">
    <citation type="journal article" date="2021" name="bioRxiv">
        <title>Unraveling nitrogen, sulfur and carbon metabolic pathways and microbial community transcriptional responses to substrate deprivation and toxicity stresses in a bioreactor mimicking anoxic brackish coastal sediment conditions.</title>
        <authorList>
            <person name="Martins P.D."/>
            <person name="Echeveste M.J."/>
            <person name="Arshad A."/>
            <person name="Kurth J."/>
            <person name="Ouboter H."/>
            <person name="Jetten M.S.M."/>
            <person name="Welte C.U."/>
        </authorList>
    </citation>
    <scope>NUCLEOTIDE SEQUENCE [LARGE SCALE GENOMIC DNA]</scope>
    <source>
        <strain evidence="1">MAG_38</strain>
    </source>
</reference>
<proteinExistence type="predicted"/>
<dbReference type="GO" id="GO:0005886">
    <property type="term" value="C:plasma membrane"/>
    <property type="evidence" value="ECO:0007669"/>
    <property type="project" value="TreeGrafter"/>
</dbReference>
<organism evidence="1 2">
    <name type="scientific">Candidatus Methylomirabilis tolerans</name>
    <dbReference type="NCBI Taxonomy" id="3123416"/>
    <lineage>
        <taxon>Bacteria</taxon>
        <taxon>Candidatus Methylomirabilota</taxon>
        <taxon>Candidatus Methylomirabilia</taxon>
        <taxon>Candidatus Methylomirabilales</taxon>
        <taxon>Candidatus Methylomirabilaceae</taxon>
        <taxon>Candidatus Methylomirabilis</taxon>
    </lineage>
</organism>
<protein>
    <submittedName>
        <fullName evidence="1">Uncharacterized protein</fullName>
    </submittedName>
</protein>
<sequence length="901" mass="97450">RQVMPTEVRIESPELLFRRLDDGRWNLPALAQEVQQHLKPAAQPTTFSLPRVAVTAGTLQVGDHRVTDVNVTLEPKPAPVLFEMQARAAVDGRSVQISGVLRHTLDGQILAQIQEAKLRGALRFHFDQIHRAVTIPEWSLETEGAVAQGTAAIRYGNWPPVYTLTVAQWRANLSTLAQQLSFPWLSALTGMVEGRPTTLQGRWPELPVGEVAVTLEDGGLELPSRQFGVTGLAGDLSLQYADSRLRLQAALQGQTALLLGQRYSNPSLQAAVSVDTASGDITAEALRASISGAQIDAKGSGRRWGRDSLDLMTTELKIDPTFLTQLSRRADRGVLITTLTHPSIHLWWPGGGRPWKAEMMSRSIQLRTAAINSAATLHTAQIAMQGIGMSGRNLNGTLMIGQADLAGRQLRALKARFEIDPDRIRIPEFHVAAGGGNIDGHASLSRSAPLQEARVVLSVRGLHPQSLFAPTAKPAGAQGVTLNADLSADTTFGGSQPPAAGGTITLRDLSLGLARQAAEPAPLLTGIRGDVAFTLDKGLLTIKETTLRTDGGLTLTLAGGLSLGHNGGSQTGFHLTIPWTEVAVLRSPLTALTGGGQPDAMRLTGQFHANLELIGQEYRGALSLRHVSMESGSLRLDNAHGVIPLHGRIDQSSTASLHQLAVQQKAGRPDLTEDEYRAALERLSNVPAKSPFSLAISSLRYDPIELRNIEVALASSENRIAVQRFVFESWGGRWSGWGTVEPLGGGITLALLTEGLSLRAICDAFPPIKGYISGRIYGMAELVMPHFVLDQAHGNARFWAVDAPQEKRRISRRLIERLAGQQIRYFSLFGVARRYDRGVLEVALNAGDLIFHELEISHAILGYKDLDVRVSPTFNRIGLTHLLDTISETIKRINASATPNH</sequence>
<feature type="non-terminal residue" evidence="1">
    <location>
        <position position="1"/>
    </location>
</feature>
<dbReference type="InterPro" id="IPR052894">
    <property type="entry name" value="AsmA-related"/>
</dbReference>
<dbReference type="Proteomes" id="UP001197609">
    <property type="component" value="Unassembled WGS sequence"/>
</dbReference>
<dbReference type="PANTHER" id="PTHR30441">
    <property type="entry name" value="DUF748 DOMAIN-CONTAINING PROTEIN"/>
    <property type="match status" value="1"/>
</dbReference>
<gene>
    <name evidence="1" type="ORF">K8G79_07420</name>
</gene>
<dbReference type="GO" id="GO:0090313">
    <property type="term" value="P:regulation of protein targeting to membrane"/>
    <property type="evidence" value="ECO:0007669"/>
    <property type="project" value="TreeGrafter"/>
</dbReference>
<dbReference type="EMBL" id="JAIOIU010000089">
    <property type="protein sequence ID" value="MBZ0159948.1"/>
    <property type="molecule type" value="Genomic_DNA"/>
</dbReference>